<dbReference type="EMBL" id="JANIIK010000036">
    <property type="protein sequence ID" value="KAJ3612222.1"/>
    <property type="molecule type" value="Genomic_DNA"/>
</dbReference>
<evidence type="ECO:0000313" key="3">
    <source>
        <dbReference type="Proteomes" id="UP001148018"/>
    </source>
</evidence>
<dbReference type="OrthoDB" id="1047367at2759"/>
<feature type="compositionally biased region" description="Gly residues" evidence="1">
    <location>
        <begin position="163"/>
        <end position="184"/>
    </location>
</feature>
<feature type="compositionally biased region" description="Basic and acidic residues" evidence="1">
    <location>
        <begin position="104"/>
        <end position="122"/>
    </location>
</feature>
<dbReference type="Proteomes" id="UP001148018">
    <property type="component" value="Unassembled WGS sequence"/>
</dbReference>
<dbReference type="AlphaFoldDB" id="A0A9Q0IT25"/>
<accession>A0A9Q0IT25</accession>
<feature type="compositionally biased region" description="Acidic residues" evidence="1">
    <location>
        <begin position="123"/>
        <end position="138"/>
    </location>
</feature>
<sequence length="208" mass="22322">MSEATTKKKGGEPALRDKACLLHQQRRLKQATLFTHKDSADLLPLDGLKRLGTTKDLQPHSIVQRRLMEGGISRPRAEALGAVCPVRSPLADHKDGDGSGDGGDGCRGDGEKQRSEEQRSESTPDDSTEERESPEESEPSLRSEEEEKEEEEEEEEEEERGGEGGGHQAGPGRGGNRGGDGEPGAAGCPGRTMQAKPPLPPLLILMVV</sequence>
<keyword evidence="3" id="KW-1185">Reference proteome</keyword>
<name>A0A9Q0IT25_9TELE</name>
<organism evidence="2 3">
    <name type="scientific">Muraenolepis orangiensis</name>
    <name type="common">Patagonian moray cod</name>
    <dbReference type="NCBI Taxonomy" id="630683"/>
    <lineage>
        <taxon>Eukaryota</taxon>
        <taxon>Metazoa</taxon>
        <taxon>Chordata</taxon>
        <taxon>Craniata</taxon>
        <taxon>Vertebrata</taxon>
        <taxon>Euteleostomi</taxon>
        <taxon>Actinopterygii</taxon>
        <taxon>Neopterygii</taxon>
        <taxon>Teleostei</taxon>
        <taxon>Neoteleostei</taxon>
        <taxon>Acanthomorphata</taxon>
        <taxon>Zeiogadaria</taxon>
        <taxon>Gadariae</taxon>
        <taxon>Gadiformes</taxon>
        <taxon>Muraenolepidoidei</taxon>
        <taxon>Muraenolepididae</taxon>
        <taxon>Muraenolepis</taxon>
    </lineage>
</organism>
<gene>
    <name evidence="2" type="ORF">NHX12_020498</name>
</gene>
<protein>
    <submittedName>
        <fullName evidence="2">Uncharacterized protein</fullName>
    </submittedName>
</protein>
<feature type="compositionally biased region" description="Acidic residues" evidence="1">
    <location>
        <begin position="146"/>
        <end position="160"/>
    </location>
</feature>
<evidence type="ECO:0000313" key="2">
    <source>
        <dbReference type="EMBL" id="KAJ3612222.1"/>
    </source>
</evidence>
<reference evidence="2" key="1">
    <citation type="submission" date="2022-07" db="EMBL/GenBank/DDBJ databases">
        <title>Chromosome-level genome of Muraenolepis orangiensis.</title>
        <authorList>
            <person name="Kim J."/>
        </authorList>
    </citation>
    <scope>NUCLEOTIDE SEQUENCE</scope>
    <source>
        <strain evidence="2">KU_S4_2022</strain>
        <tissue evidence="2">Muscle</tissue>
    </source>
</reference>
<comment type="caution">
    <text evidence="2">The sequence shown here is derived from an EMBL/GenBank/DDBJ whole genome shotgun (WGS) entry which is preliminary data.</text>
</comment>
<feature type="region of interest" description="Disordered" evidence="1">
    <location>
        <begin position="88"/>
        <end position="208"/>
    </location>
</feature>
<proteinExistence type="predicted"/>
<evidence type="ECO:0000256" key="1">
    <source>
        <dbReference type="SAM" id="MobiDB-lite"/>
    </source>
</evidence>